<dbReference type="EMBL" id="BAAARW010000006">
    <property type="protein sequence ID" value="GAA2410989.1"/>
    <property type="molecule type" value="Genomic_DNA"/>
</dbReference>
<dbReference type="RefSeq" id="WP_344588400.1">
    <property type="nucleotide sequence ID" value="NZ_BAAARW010000006.1"/>
</dbReference>
<comment type="similarity">
    <text evidence="3">Belongs to the aldehyde dehydrogenase family.</text>
</comment>
<reference evidence="5 6" key="1">
    <citation type="journal article" date="2019" name="Int. J. Syst. Evol. Microbiol.">
        <title>The Global Catalogue of Microorganisms (GCM) 10K type strain sequencing project: providing services to taxonomists for standard genome sequencing and annotation.</title>
        <authorList>
            <consortium name="The Broad Institute Genomics Platform"/>
            <consortium name="The Broad Institute Genome Sequencing Center for Infectious Disease"/>
            <person name="Wu L."/>
            <person name="Ma J."/>
        </authorList>
    </citation>
    <scope>NUCLEOTIDE SEQUENCE [LARGE SCALE GENOMIC DNA]</scope>
    <source>
        <strain evidence="5 6">JCM 3325</strain>
    </source>
</reference>
<evidence type="ECO:0000256" key="1">
    <source>
        <dbReference type="ARBA" id="ARBA00023002"/>
    </source>
</evidence>
<dbReference type="InterPro" id="IPR016163">
    <property type="entry name" value="Ald_DH_C"/>
</dbReference>
<keyword evidence="6" id="KW-1185">Reference proteome</keyword>
<dbReference type="InterPro" id="IPR029510">
    <property type="entry name" value="Ald_DH_CS_GLU"/>
</dbReference>
<feature type="domain" description="Aldehyde dehydrogenase" evidence="4">
    <location>
        <begin position="41"/>
        <end position="493"/>
    </location>
</feature>
<dbReference type="InterPro" id="IPR016161">
    <property type="entry name" value="Ald_DH/histidinol_DH"/>
</dbReference>
<evidence type="ECO:0000259" key="4">
    <source>
        <dbReference type="Pfam" id="PF00171"/>
    </source>
</evidence>
<evidence type="ECO:0000313" key="5">
    <source>
        <dbReference type="EMBL" id="GAA2410989.1"/>
    </source>
</evidence>
<accession>A0ABN3IQA1</accession>
<comment type="caution">
    <text evidence="5">The sequence shown here is derived from an EMBL/GenBank/DDBJ whole genome shotgun (WGS) entry which is preliminary data.</text>
</comment>
<dbReference type="InterPro" id="IPR015590">
    <property type="entry name" value="Aldehyde_DH_dom"/>
</dbReference>
<keyword evidence="1 3" id="KW-0560">Oxidoreductase</keyword>
<protein>
    <submittedName>
        <fullName evidence="5">Aldehyde dehydrogenase family protein</fullName>
    </submittedName>
</protein>
<dbReference type="Gene3D" id="3.40.309.10">
    <property type="entry name" value="Aldehyde Dehydrogenase, Chain A, domain 2"/>
    <property type="match status" value="1"/>
</dbReference>
<dbReference type="PANTHER" id="PTHR11699">
    <property type="entry name" value="ALDEHYDE DEHYDROGENASE-RELATED"/>
    <property type="match status" value="1"/>
</dbReference>
<evidence type="ECO:0000256" key="2">
    <source>
        <dbReference type="PROSITE-ProRule" id="PRU10007"/>
    </source>
</evidence>
<evidence type="ECO:0000313" key="6">
    <source>
        <dbReference type="Proteomes" id="UP001501231"/>
    </source>
</evidence>
<name>A0ABN3IQA1_9ACTN</name>
<gene>
    <name evidence="5" type="ORF">GCM10010191_20040</name>
</gene>
<dbReference type="InterPro" id="IPR016162">
    <property type="entry name" value="Ald_DH_N"/>
</dbReference>
<evidence type="ECO:0000256" key="3">
    <source>
        <dbReference type="RuleBase" id="RU003345"/>
    </source>
</evidence>
<sequence>MSSTENAASGYPITTATARHLERPLFGHVIDGEVVASLDGATMDVIDPATGAPVAVAAAGSAADADRAVRSARAAFDDGRWRFLAPLEKERRLRRLSSLLAERGDEFAELDVIDAGLLRMYTGFIVQFAIDGIDYYSGWPSKLNGSIPPVAHDLAVYQTREPIGVVGLISPWNGPTAVFAMAVAAISAGNSVVLKPAEQTPMTAVLMAELAIEAGIPPGVFNVLQGAGEVVGAELVTHPGVDAISFTGSVATGSAIQAAAAPQVKRVSLELGGKSPFIIFPDADLETAAQTAMAGVWGASGQVCTCGTRVLVHESIHDKVVDMVVGASRDMRIGSGFDPESQMGPLVSAEQLERVQGYVSIGREEGAELALGGGRFGDTGFFHEPTVFTSVRNDMRIAQEEIFGPVMAILPFASEEEAYAIANDTRYGLAAGVWTNDLSRAHRASRALRAGTVWVNTYQMVYPTVPYGGVKQSGHGRTLGAASLDDLTQIKSVWMRVGE</sequence>
<dbReference type="Gene3D" id="3.40.605.10">
    <property type="entry name" value="Aldehyde Dehydrogenase, Chain A, domain 1"/>
    <property type="match status" value="1"/>
</dbReference>
<dbReference type="Pfam" id="PF00171">
    <property type="entry name" value="Aldedh"/>
    <property type="match status" value="1"/>
</dbReference>
<dbReference type="SUPFAM" id="SSF53720">
    <property type="entry name" value="ALDH-like"/>
    <property type="match status" value="1"/>
</dbReference>
<proteinExistence type="inferred from homology"/>
<dbReference type="PROSITE" id="PS00687">
    <property type="entry name" value="ALDEHYDE_DEHYDR_GLU"/>
    <property type="match status" value="1"/>
</dbReference>
<feature type="active site" evidence="2">
    <location>
        <position position="270"/>
    </location>
</feature>
<dbReference type="Proteomes" id="UP001501231">
    <property type="component" value="Unassembled WGS sequence"/>
</dbReference>
<organism evidence="5 6">
    <name type="scientific">Actinomadura vinacea</name>
    <dbReference type="NCBI Taxonomy" id="115336"/>
    <lineage>
        <taxon>Bacteria</taxon>
        <taxon>Bacillati</taxon>
        <taxon>Actinomycetota</taxon>
        <taxon>Actinomycetes</taxon>
        <taxon>Streptosporangiales</taxon>
        <taxon>Thermomonosporaceae</taxon>
        <taxon>Actinomadura</taxon>
    </lineage>
</organism>